<dbReference type="SUPFAM" id="SSF158745">
    <property type="entry name" value="LanC-like"/>
    <property type="match status" value="1"/>
</dbReference>
<evidence type="ECO:0000313" key="3">
    <source>
        <dbReference type="Proteomes" id="UP000245250"/>
    </source>
</evidence>
<evidence type="ECO:0000256" key="1">
    <source>
        <dbReference type="PIRSR" id="PIRSR607822-1"/>
    </source>
</evidence>
<evidence type="ECO:0000313" key="2">
    <source>
        <dbReference type="EMBL" id="AWK06345.1"/>
    </source>
</evidence>
<dbReference type="Gene3D" id="1.50.10.20">
    <property type="match status" value="1"/>
</dbReference>
<name>A0A2S1YQI8_9FLAO</name>
<dbReference type="GO" id="GO:0031179">
    <property type="term" value="P:peptide modification"/>
    <property type="evidence" value="ECO:0007669"/>
    <property type="project" value="InterPro"/>
</dbReference>
<dbReference type="Pfam" id="PF05147">
    <property type="entry name" value="LANC_like"/>
    <property type="match status" value="1"/>
</dbReference>
<keyword evidence="1" id="KW-0862">Zinc</keyword>
<dbReference type="InterPro" id="IPR007822">
    <property type="entry name" value="LANC-like"/>
</dbReference>
<dbReference type="PRINTS" id="PR01950">
    <property type="entry name" value="LANCSUPER"/>
</dbReference>
<dbReference type="Proteomes" id="UP000245250">
    <property type="component" value="Chromosome"/>
</dbReference>
<keyword evidence="1" id="KW-0479">Metal-binding</keyword>
<evidence type="ECO:0008006" key="4">
    <source>
        <dbReference type="Google" id="ProtNLM"/>
    </source>
</evidence>
<dbReference type="SMART" id="SM01260">
    <property type="entry name" value="LANC_like"/>
    <property type="match status" value="1"/>
</dbReference>
<feature type="binding site" evidence="1">
    <location>
        <position position="244"/>
    </location>
    <ligand>
        <name>Zn(2+)</name>
        <dbReference type="ChEBI" id="CHEBI:29105"/>
    </ligand>
</feature>
<dbReference type="KEGG" id="fcr:HYN56_19785"/>
<dbReference type="AlphaFoldDB" id="A0A2S1YQI8"/>
<dbReference type="OrthoDB" id="6313827at2"/>
<dbReference type="RefSeq" id="WP_109193762.1">
    <property type="nucleotide sequence ID" value="NZ_CP029255.1"/>
</dbReference>
<feature type="binding site" evidence="1">
    <location>
        <position position="301"/>
    </location>
    <ligand>
        <name>Zn(2+)</name>
        <dbReference type="ChEBI" id="CHEBI:29105"/>
    </ligand>
</feature>
<feature type="binding site" evidence="1">
    <location>
        <position position="302"/>
    </location>
    <ligand>
        <name>Zn(2+)</name>
        <dbReference type="ChEBI" id="CHEBI:29105"/>
    </ligand>
</feature>
<proteinExistence type="predicted"/>
<dbReference type="EMBL" id="CP029255">
    <property type="protein sequence ID" value="AWK06345.1"/>
    <property type="molecule type" value="Genomic_DNA"/>
</dbReference>
<gene>
    <name evidence="2" type="ORF">HYN56_19785</name>
</gene>
<sequence length="396" mass="45870">MDSIEKILFKIEDAFYLNALKMSKPVIENDLGALLYFATKYTYSKEEKYKVIARELLDNFIDVFSSYEFQTGILEGFDGTGYVLAYIKKCGIIDTEELLDDIESLLLQSLRLNINDLNFDLLYGSIGKVQYLLDSGRFNVFAELINSLIEKLYNCREEIDGRIFWYELESRNINLGLAHGLPGIFVFLTRLKALEFKNEYIDILLNGIFNSFLFFENTIPSISSFGAGFPLSKELTCHSRLAWCYGDLGIAYAILYYGKISGNKLVLEKYYNMLSLILQRSISESGLVHFSDYSFFDTGFCHGLSGIYYILYKLNEMENNESLQYKIEYWQTELLRNIEIQLSIEGDILFPKERQNSQEIYTIDKETMLNGVWGVGLVLLTARYKIADWSNFFLLY</sequence>
<protein>
    <recommendedName>
        <fullName evidence="4">Lanthionine synthetase</fullName>
    </recommendedName>
</protein>
<reference evidence="2 3" key="1">
    <citation type="submission" date="2018-05" db="EMBL/GenBank/DDBJ databases">
        <title>Genome sequencing of Flavobacterium sp. HYN0056.</title>
        <authorList>
            <person name="Yi H."/>
            <person name="Baek C."/>
        </authorList>
    </citation>
    <scope>NUCLEOTIDE SEQUENCE [LARGE SCALE GENOMIC DNA]</scope>
    <source>
        <strain evidence="2 3">HYN0056</strain>
    </source>
</reference>
<dbReference type="GO" id="GO:0046872">
    <property type="term" value="F:metal ion binding"/>
    <property type="evidence" value="ECO:0007669"/>
    <property type="project" value="UniProtKB-KW"/>
</dbReference>
<accession>A0A2S1YQI8</accession>
<organism evidence="2 3">
    <name type="scientific">Flavobacterium crocinum</name>
    <dbReference type="NCBI Taxonomy" id="2183896"/>
    <lineage>
        <taxon>Bacteria</taxon>
        <taxon>Pseudomonadati</taxon>
        <taxon>Bacteroidota</taxon>
        <taxon>Flavobacteriia</taxon>
        <taxon>Flavobacteriales</taxon>
        <taxon>Flavobacteriaceae</taxon>
        <taxon>Flavobacterium</taxon>
    </lineage>
</organism>
<keyword evidence="3" id="KW-1185">Reference proteome</keyword>